<dbReference type="GO" id="GO:0016788">
    <property type="term" value="F:hydrolase activity, acting on ester bonds"/>
    <property type="evidence" value="ECO:0007669"/>
    <property type="project" value="InterPro"/>
</dbReference>
<feature type="domain" description="VRR-NUC" evidence="6">
    <location>
        <begin position="80"/>
        <end position="195"/>
    </location>
</feature>
<name>A0A7S6VY30_9GAMM</name>
<keyword evidence="5" id="KW-1133">Transmembrane helix</keyword>
<evidence type="ECO:0000256" key="3">
    <source>
        <dbReference type="ARBA" id="ARBA00022801"/>
    </source>
</evidence>
<evidence type="ECO:0000256" key="2">
    <source>
        <dbReference type="ARBA" id="ARBA00022722"/>
    </source>
</evidence>
<protein>
    <submittedName>
        <fullName evidence="7">VRR-NUC domain-containing protein</fullName>
    </submittedName>
</protein>
<dbReference type="SMART" id="SM00990">
    <property type="entry name" value="VRR_NUC"/>
    <property type="match status" value="1"/>
</dbReference>
<dbReference type="Pfam" id="PF08774">
    <property type="entry name" value="VRR_NUC"/>
    <property type="match status" value="1"/>
</dbReference>
<keyword evidence="4" id="KW-0175">Coiled coil</keyword>
<feature type="coiled-coil region" evidence="4">
    <location>
        <begin position="197"/>
        <end position="266"/>
    </location>
</feature>
<dbReference type="GO" id="GO:0004518">
    <property type="term" value="F:nuclease activity"/>
    <property type="evidence" value="ECO:0007669"/>
    <property type="project" value="UniProtKB-KW"/>
</dbReference>
<reference evidence="7 8" key="1">
    <citation type="submission" date="2020-02" db="EMBL/GenBank/DDBJ databases">
        <title>Tigecycline-resistant Acinetobacter species from pigs and migratory birds.</title>
        <authorList>
            <person name="Chen C."/>
            <person name="Sun J."/>
            <person name="Liao X.-P."/>
            <person name="Liu Y.-H."/>
        </authorList>
    </citation>
    <scope>NUCLEOTIDE SEQUENCE [LARGE SCALE GENOMIC DNA]</scope>
    <source>
        <strain evidence="7 8">YH12207_T</strain>
    </source>
</reference>
<evidence type="ECO:0000256" key="1">
    <source>
        <dbReference type="ARBA" id="ARBA00001946"/>
    </source>
</evidence>
<gene>
    <name evidence="7" type="ORF">G0028_14490</name>
</gene>
<evidence type="ECO:0000259" key="6">
    <source>
        <dbReference type="SMART" id="SM00990"/>
    </source>
</evidence>
<keyword evidence="5" id="KW-0812">Transmembrane</keyword>
<keyword evidence="3" id="KW-0378">Hydrolase</keyword>
<evidence type="ECO:0000256" key="4">
    <source>
        <dbReference type="SAM" id="Coils"/>
    </source>
</evidence>
<comment type="cofactor">
    <cofactor evidence="1">
        <name>Mg(2+)</name>
        <dbReference type="ChEBI" id="CHEBI:18420"/>
    </cofactor>
</comment>
<dbReference type="InterPro" id="IPR014883">
    <property type="entry name" value="VRR_NUC"/>
</dbReference>
<organism evidence="7 8">
    <name type="scientific">Acinetobacter piscicola</name>
    <dbReference type="NCBI Taxonomy" id="2006115"/>
    <lineage>
        <taxon>Bacteria</taxon>
        <taxon>Pseudomonadati</taxon>
        <taxon>Pseudomonadota</taxon>
        <taxon>Gammaproteobacteria</taxon>
        <taxon>Moraxellales</taxon>
        <taxon>Moraxellaceae</taxon>
        <taxon>Acinetobacter</taxon>
    </lineage>
</organism>
<keyword evidence="8" id="KW-1185">Reference proteome</keyword>
<sequence length="382" mass="43082">MGATVNKAQCQTTNDSLHPEFARLPNQFTKWYINEKVKFALKTSEIITVITKKKTYVAALSQVAMSGAIMMEEKALNFKAWYRAEVVFNMNLNKGKGAVPTPYLSRSNKVDGDYRRSLSPFRNGSRRPDLIVVNTPTNLWCGRAATDENGKQRTDNLLRVVEVKFPGDKLDELQESAYIQIAGGNKKFTVVNASDCNDDEKKRIRQHEKQLDEQEAKNDAKQRTVINVPVRLPEQKNDQYFYEPWLNNLTQNFDAVKKNIDDFSESTYTFLKEKAPWLFEAGQWVKKSGTQAWDFVNEKGQKIATWTQQQLDAGMKEITRYTDITLEYMKEIDWYHVIAESAKTIGIVIVAVICAGVAIALSIPAGVVAAFAAIVGIATATT</sequence>
<keyword evidence="5" id="KW-0472">Membrane</keyword>
<dbReference type="Proteomes" id="UP000593966">
    <property type="component" value="Chromosome"/>
</dbReference>
<keyword evidence="2" id="KW-0540">Nuclease</keyword>
<evidence type="ECO:0000256" key="5">
    <source>
        <dbReference type="SAM" id="Phobius"/>
    </source>
</evidence>
<evidence type="ECO:0000313" key="8">
    <source>
        <dbReference type="Proteomes" id="UP000593966"/>
    </source>
</evidence>
<dbReference type="RefSeq" id="WP_180047804.1">
    <property type="nucleotide sequence ID" value="NZ_CP048659.1"/>
</dbReference>
<proteinExistence type="predicted"/>
<dbReference type="EMBL" id="CP048659">
    <property type="protein sequence ID" value="QOW46998.1"/>
    <property type="molecule type" value="Genomic_DNA"/>
</dbReference>
<dbReference type="AlphaFoldDB" id="A0A7S6VY30"/>
<evidence type="ECO:0000313" key="7">
    <source>
        <dbReference type="EMBL" id="QOW46998.1"/>
    </source>
</evidence>
<accession>A0A7S6VY30</accession>
<feature type="transmembrane region" description="Helical" evidence="5">
    <location>
        <begin position="345"/>
        <end position="378"/>
    </location>
</feature>